<feature type="transmembrane region" description="Helical" evidence="9">
    <location>
        <begin position="76"/>
        <end position="94"/>
    </location>
</feature>
<evidence type="ECO:0000256" key="8">
    <source>
        <dbReference type="ARBA" id="ARBA00023014"/>
    </source>
</evidence>
<keyword evidence="5" id="KW-0274">FAD</keyword>
<evidence type="ECO:0000256" key="5">
    <source>
        <dbReference type="ARBA" id="ARBA00022827"/>
    </source>
</evidence>
<evidence type="ECO:0000256" key="4">
    <source>
        <dbReference type="ARBA" id="ARBA00022723"/>
    </source>
</evidence>
<keyword evidence="9" id="KW-0472">Membrane</keyword>
<evidence type="ECO:0000256" key="7">
    <source>
        <dbReference type="ARBA" id="ARBA00023004"/>
    </source>
</evidence>
<dbReference type="PANTHER" id="PTHR47354:SF8">
    <property type="entry name" value="1,2-PHENYLACETYL-COA EPOXIDASE, SUBUNIT E"/>
    <property type="match status" value="1"/>
</dbReference>
<comment type="cofactor">
    <cofactor evidence="1">
        <name>FAD</name>
        <dbReference type="ChEBI" id="CHEBI:57692"/>
    </cofactor>
</comment>
<evidence type="ECO:0000313" key="12">
    <source>
        <dbReference type="Proteomes" id="UP000306420"/>
    </source>
</evidence>
<evidence type="ECO:0000256" key="1">
    <source>
        <dbReference type="ARBA" id="ARBA00001974"/>
    </source>
</evidence>
<reference evidence="11 12" key="1">
    <citation type="submission" date="2019-05" db="EMBL/GenBank/DDBJ databases">
        <title>The metagenome of a microbial culture collection derived from dairy environment covers the genomic content of the human microbiome.</title>
        <authorList>
            <person name="Roder T."/>
            <person name="Wuthrich D."/>
            <person name="Sattari Z."/>
            <person name="Von Ah U."/>
            <person name="Bar C."/>
            <person name="Ronchi F."/>
            <person name="Macpherson A.J."/>
            <person name="Ganal-Vonarburg S.C."/>
            <person name="Bruggmann R."/>
            <person name="Vergeres G."/>
        </authorList>
    </citation>
    <scope>NUCLEOTIDE SEQUENCE [LARGE SCALE GENOMIC DNA]</scope>
    <source>
        <strain evidence="11 12">FAM 24227</strain>
    </source>
</reference>
<dbReference type="InterPro" id="IPR017927">
    <property type="entry name" value="FAD-bd_FR_type"/>
</dbReference>
<evidence type="ECO:0000256" key="6">
    <source>
        <dbReference type="ARBA" id="ARBA00023002"/>
    </source>
</evidence>
<dbReference type="GO" id="GO:0050660">
    <property type="term" value="F:flavin adenine dinucleotide binding"/>
    <property type="evidence" value="ECO:0007669"/>
    <property type="project" value="TreeGrafter"/>
</dbReference>
<keyword evidence="2" id="KW-0285">Flavoprotein</keyword>
<dbReference type="GO" id="GO:0051537">
    <property type="term" value="F:2 iron, 2 sulfur cluster binding"/>
    <property type="evidence" value="ECO:0007669"/>
    <property type="project" value="UniProtKB-KW"/>
</dbReference>
<dbReference type="PANTHER" id="PTHR47354">
    <property type="entry name" value="NADH OXIDOREDUCTASE HCR"/>
    <property type="match status" value="1"/>
</dbReference>
<dbReference type="EMBL" id="VBSP01000033">
    <property type="protein sequence ID" value="TLQ40231.1"/>
    <property type="molecule type" value="Genomic_DNA"/>
</dbReference>
<dbReference type="CDD" id="cd00322">
    <property type="entry name" value="FNR_like"/>
    <property type="match status" value="1"/>
</dbReference>
<keyword evidence="7" id="KW-0408">Iron</keyword>
<keyword evidence="6" id="KW-0560">Oxidoreductase</keyword>
<dbReference type="OrthoDB" id="573132at2"/>
<feature type="transmembrane region" description="Helical" evidence="9">
    <location>
        <begin position="183"/>
        <end position="202"/>
    </location>
</feature>
<proteinExistence type="predicted"/>
<keyword evidence="4" id="KW-0479">Metal-binding</keyword>
<comment type="caution">
    <text evidence="11">The sequence shown here is derived from an EMBL/GenBank/DDBJ whole genome shotgun (WGS) entry which is preliminary data.</text>
</comment>
<evidence type="ECO:0000256" key="2">
    <source>
        <dbReference type="ARBA" id="ARBA00022630"/>
    </source>
</evidence>
<dbReference type="AlphaFoldDB" id="A0A5R9DTH0"/>
<feature type="transmembrane region" description="Helical" evidence="9">
    <location>
        <begin position="114"/>
        <end position="135"/>
    </location>
</feature>
<dbReference type="InterPro" id="IPR001433">
    <property type="entry name" value="OxRdtase_FAD/NAD-bd"/>
</dbReference>
<dbReference type="InterPro" id="IPR013112">
    <property type="entry name" value="FAD-bd_8"/>
</dbReference>
<dbReference type="GO" id="GO:0016491">
    <property type="term" value="F:oxidoreductase activity"/>
    <property type="evidence" value="ECO:0007669"/>
    <property type="project" value="UniProtKB-KW"/>
</dbReference>
<dbReference type="Gene3D" id="3.40.50.80">
    <property type="entry name" value="Nucleotide-binding domain of ferredoxin-NADP reductase (FNR) module"/>
    <property type="match status" value="1"/>
</dbReference>
<protein>
    <recommendedName>
        <fullName evidence="10">FAD-binding FR-type domain-containing protein</fullName>
    </recommendedName>
</protein>
<evidence type="ECO:0000259" key="10">
    <source>
        <dbReference type="PROSITE" id="PS51384"/>
    </source>
</evidence>
<accession>A0A5R9DTH0</accession>
<dbReference type="SUPFAM" id="SSF52343">
    <property type="entry name" value="Ferredoxin reductase-like, C-terminal NADP-linked domain"/>
    <property type="match status" value="1"/>
</dbReference>
<dbReference type="Pfam" id="PF00175">
    <property type="entry name" value="NAD_binding_1"/>
    <property type="match status" value="1"/>
</dbReference>
<dbReference type="Pfam" id="PF08022">
    <property type="entry name" value="FAD_binding_8"/>
    <property type="match status" value="1"/>
</dbReference>
<keyword evidence="8" id="KW-0411">Iron-sulfur</keyword>
<dbReference type="PROSITE" id="PS51384">
    <property type="entry name" value="FAD_FR"/>
    <property type="match status" value="1"/>
</dbReference>
<keyword evidence="9" id="KW-0812">Transmembrane</keyword>
<name>A0A5R9DTH0_9LACT</name>
<dbReference type="RefSeq" id="WP_138405020.1">
    <property type="nucleotide sequence ID" value="NZ_VBSP01000033.1"/>
</dbReference>
<evidence type="ECO:0000256" key="3">
    <source>
        <dbReference type="ARBA" id="ARBA00022714"/>
    </source>
</evidence>
<dbReference type="Proteomes" id="UP000306420">
    <property type="component" value="Unassembled WGS sequence"/>
</dbReference>
<dbReference type="PRINTS" id="PR00410">
    <property type="entry name" value="PHEHYDRXLASE"/>
</dbReference>
<feature type="transmembrane region" description="Helical" evidence="9">
    <location>
        <begin position="156"/>
        <end position="177"/>
    </location>
</feature>
<evidence type="ECO:0000256" key="9">
    <source>
        <dbReference type="SAM" id="Phobius"/>
    </source>
</evidence>
<dbReference type="InterPro" id="IPR017938">
    <property type="entry name" value="Riboflavin_synthase-like_b-brl"/>
</dbReference>
<organism evidence="11 12">
    <name type="scientific">Ruoffia tabacinasalis</name>
    <dbReference type="NCBI Taxonomy" id="87458"/>
    <lineage>
        <taxon>Bacteria</taxon>
        <taxon>Bacillati</taxon>
        <taxon>Bacillota</taxon>
        <taxon>Bacilli</taxon>
        <taxon>Lactobacillales</taxon>
        <taxon>Aerococcaceae</taxon>
        <taxon>Ruoffia</taxon>
    </lineage>
</organism>
<evidence type="ECO:0000313" key="11">
    <source>
        <dbReference type="EMBL" id="TLQ40231.1"/>
    </source>
</evidence>
<gene>
    <name evidence="11" type="ORF">FEZ33_08715</name>
</gene>
<feature type="transmembrane region" description="Helical" evidence="9">
    <location>
        <begin position="7"/>
        <end position="28"/>
    </location>
</feature>
<dbReference type="GO" id="GO:0046872">
    <property type="term" value="F:metal ion binding"/>
    <property type="evidence" value="ECO:0007669"/>
    <property type="project" value="UniProtKB-KW"/>
</dbReference>
<feature type="transmembrane region" description="Helical" evidence="9">
    <location>
        <begin position="34"/>
        <end position="56"/>
    </location>
</feature>
<dbReference type="Gene3D" id="2.40.30.10">
    <property type="entry name" value="Translation factors"/>
    <property type="match status" value="1"/>
</dbReference>
<feature type="domain" description="FAD-binding FR-type" evidence="10">
    <location>
        <begin position="207"/>
        <end position="310"/>
    </location>
</feature>
<dbReference type="InterPro" id="IPR050415">
    <property type="entry name" value="MRET"/>
</dbReference>
<sequence length="446" mass="50844">MHTNKFYDWLFPGISLVMFAMLLGSILAQSDSMSVLQLISYSSGLLAYTMMLTVTFMGSRPRFIEKYFGMPEMYEIHALMGVVLSIMGVIHIIIQWNGFRWITKMSTVSQTGFLAVFSLIIVMFTGIFSLSGIFIDRIPLLRKWKESVFNRELSLWLHRLSIVAIVAIYFHLFLLPFLNENTLFMTLLTIYTVAILGYYVIWKLKLSFAPKFELKSIKQGTPSLWVLEFEPKNGSIKPYVPGDYFFIRFKNADITTEGHPFSASSAITSDYSNSIEFMIKEAGDWTGSLQNVNVGDIATLEGPYGNFFPDEVQESEDPFVLLAGGIGLTPNLSILRHEHEKNSNRRIHLVWGLAIEEDMFMIEEFETMKAANPNFSYDIIFSNQEVEGFPHGFITHEYLEELGVSSLYQSAKFFVCGPPPMLNASKTLLDNQNVPDNHIYLDEFGF</sequence>
<dbReference type="InterPro" id="IPR039261">
    <property type="entry name" value="FNR_nucleotide-bd"/>
</dbReference>
<keyword evidence="3" id="KW-0001">2Fe-2S</keyword>
<dbReference type="SUPFAM" id="SSF63380">
    <property type="entry name" value="Riboflavin synthase domain-like"/>
    <property type="match status" value="1"/>
</dbReference>
<keyword evidence="9" id="KW-1133">Transmembrane helix</keyword>